<keyword evidence="1" id="KW-0732">Signal</keyword>
<evidence type="ECO:0000256" key="1">
    <source>
        <dbReference type="SAM" id="SignalP"/>
    </source>
</evidence>
<organism evidence="3 4">
    <name type="scientific">Lasiosphaeris hirsuta</name>
    <dbReference type="NCBI Taxonomy" id="260670"/>
    <lineage>
        <taxon>Eukaryota</taxon>
        <taxon>Fungi</taxon>
        <taxon>Dikarya</taxon>
        <taxon>Ascomycota</taxon>
        <taxon>Pezizomycotina</taxon>
        <taxon>Sordariomycetes</taxon>
        <taxon>Sordariomycetidae</taxon>
        <taxon>Sordariales</taxon>
        <taxon>Lasiosphaeriaceae</taxon>
        <taxon>Lasiosphaeris</taxon>
    </lineage>
</organism>
<gene>
    <name evidence="3" type="ORF">B0H67DRAFT_640884</name>
</gene>
<comment type="caution">
    <text evidence="3">The sequence shown here is derived from an EMBL/GenBank/DDBJ whole genome shotgun (WGS) entry which is preliminary data.</text>
</comment>
<dbReference type="InterPro" id="IPR002035">
    <property type="entry name" value="VWF_A"/>
</dbReference>
<dbReference type="AlphaFoldDB" id="A0AA40AYE6"/>
<dbReference type="Pfam" id="PF00092">
    <property type="entry name" value="VWA"/>
    <property type="match status" value="1"/>
</dbReference>
<dbReference type="InterPro" id="IPR036465">
    <property type="entry name" value="vWFA_dom_sf"/>
</dbReference>
<dbReference type="PROSITE" id="PS50234">
    <property type="entry name" value="VWFA"/>
    <property type="match status" value="1"/>
</dbReference>
<dbReference type="InterPro" id="IPR052969">
    <property type="entry name" value="Thr-specific_kinase-like"/>
</dbReference>
<evidence type="ECO:0000259" key="2">
    <source>
        <dbReference type="PROSITE" id="PS50234"/>
    </source>
</evidence>
<feature type="domain" description="VWFA" evidence="2">
    <location>
        <begin position="54"/>
        <end position="243"/>
    </location>
</feature>
<dbReference type="Proteomes" id="UP001172102">
    <property type="component" value="Unassembled WGS sequence"/>
</dbReference>
<protein>
    <recommendedName>
        <fullName evidence="2">VWFA domain-containing protein</fullName>
    </recommendedName>
</protein>
<dbReference type="SMART" id="SM00327">
    <property type="entry name" value="VWA"/>
    <property type="match status" value="1"/>
</dbReference>
<evidence type="ECO:0000313" key="3">
    <source>
        <dbReference type="EMBL" id="KAK0724320.1"/>
    </source>
</evidence>
<feature type="chain" id="PRO_5041454814" description="VWFA domain-containing protein" evidence="1">
    <location>
        <begin position="20"/>
        <end position="434"/>
    </location>
</feature>
<evidence type="ECO:0000313" key="4">
    <source>
        <dbReference type="Proteomes" id="UP001172102"/>
    </source>
</evidence>
<feature type="signal peptide" evidence="1">
    <location>
        <begin position="1"/>
        <end position="19"/>
    </location>
</feature>
<dbReference type="Gene3D" id="3.40.50.410">
    <property type="entry name" value="von Willebrand factor, type A domain"/>
    <property type="match status" value="1"/>
</dbReference>
<dbReference type="SUPFAM" id="SSF53300">
    <property type="entry name" value="vWA-like"/>
    <property type="match status" value="1"/>
</dbReference>
<accession>A0AA40AYE6</accession>
<keyword evidence="4" id="KW-1185">Reference proteome</keyword>
<name>A0AA40AYE6_9PEZI</name>
<dbReference type="PANTHER" id="PTHR47763">
    <property type="entry name" value="ALPHA-PROTEIN KINASE VWKA"/>
    <property type="match status" value="1"/>
</dbReference>
<sequence length="434" mass="44506">MLFSIPTALALALVGPTLAIPGVSPATVSQKSDAGSSFDISKVVTTPEIPPKPDVVLLVDVTGSMGNAINNIKNNLASVIATVTAGQPTAQFAVASFGDLNDLNGFQVNQGLTSSVSALQAAVNSLTPDGGQDLDEDWINALYQLSTGSVAFRTGSSRIIVLVGDAPSHDPSGGHTLAATIEALKAQHVRVIGVDVQSLNNKSQASAVTSATGGIIIGSAANEVSTAIVSGLKNLDVTVVPDVVSCDAGASLAFDPASVTVTSGGSVTFRETARVIDDASPGAALNCSVRFLLNDSPGGDAFVQRVTARVNPLGCYNCNPNPGENLCHITTACVPTPFGNMCLTRPGFKADGVANDNIRLQWRLVWATGAGQEHRVAVKPGQSADTICDRRYTGDNVCKEVVTGACLTAASDRDVRFGDIVADQAVMMMGGGEL</sequence>
<proteinExistence type="predicted"/>
<reference evidence="3" key="1">
    <citation type="submission" date="2023-06" db="EMBL/GenBank/DDBJ databases">
        <title>Genome-scale phylogeny and comparative genomics of the fungal order Sordariales.</title>
        <authorList>
            <consortium name="Lawrence Berkeley National Laboratory"/>
            <person name="Hensen N."/>
            <person name="Bonometti L."/>
            <person name="Westerberg I."/>
            <person name="Brannstrom I.O."/>
            <person name="Guillou S."/>
            <person name="Cros-Aarteil S."/>
            <person name="Calhoun S."/>
            <person name="Haridas S."/>
            <person name="Kuo A."/>
            <person name="Mondo S."/>
            <person name="Pangilinan J."/>
            <person name="Riley R."/>
            <person name="Labutti K."/>
            <person name="Andreopoulos B."/>
            <person name="Lipzen A."/>
            <person name="Chen C."/>
            <person name="Yanf M."/>
            <person name="Daum C."/>
            <person name="Ng V."/>
            <person name="Clum A."/>
            <person name="Steindorff A."/>
            <person name="Ohm R."/>
            <person name="Martin F."/>
            <person name="Silar P."/>
            <person name="Natvig D."/>
            <person name="Lalanne C."/>
            <person name="Gautier V."/>
            <person name="Ament-Velasquez S.L."/>
            <person name="Kruys A."/>
            <person name="Hutchinson M.I."/>
            <person name="Powell A.J."/>
            <person name="Barry K."/>
            <person name="Miller A.N."/>
            <person name="Grigoriev I.V."/>
            <person name="Debuchy R."/>
            <person name="Gladieux P."/>
            <person name="Thoren M.H."/>
            <person name="Johannesson H."/>
        </authorList>
    </citation>
    <scope>NUCLEOTIDE SEQUENCE</scope>
    <source>
        <strain evidence="3">SMH4607-1</strain>
    </source>
</reference>
<dbReference type="CDD" id="cd00198">
    <property type="entry name" value="vWFA"/>
    <property type="match status" value="1"/>
</dbReference>
<dbReference type="EMBL" id="JAUKUA010000002">
    <property type="protein sequence ID" value="KAK0724320.1"/>
    <property type="molecule type" value="Genomic_DNA"/>
</dbReference>